<dbReference type="PANTHER" id="PTHR34979">
    <property type="entry name" value="INNER MEMBRANE PROTEIN YGAZ"/>
    <property type="match status" value="1"/>
</dbReference>
<evidence type="ECO:0000256" key="7">
    <source>
        <dbReference type="ARBA" id="ARBA00023136"/>
    </source>
</evidence>
<keyword evidence="6 8" id="KW-1133">Transmembrane helix</keyword>
<evidence type="ECO:0000256" key="8">
    <source>
        <dbReference type="SAM" id="Phobius"/>
    </source>
</evidence>
<keyword evidence="3" id="KW-0813">Transport</keyword>
<keyword evidence="4" id="KW-1003">Cell membrane</keyword>
<feature type="transmembrane region" description="Helical" evidence="8">
    <location>
        <begin position="33"/>
        <end position="55"/>
    </location>
</feature>
<evidence type="ECO:0000256" key="1">
    <source>
        <dbReference type="ARBA" id="ARBA00004651"/>
    </source>
</evidence>
<dbReference type="PANTHER" id="PTHR34979:SF1">
    <property type="entry name" value="INNER MEMBRANE PROTEIN YGAZ"/>
    <property type="match status" value="1"/>
</dbReference>
<comment type="subcellular location">
    <subcellularLocation>
        <location evidence="1">Cell membrane</location>
        <topology evidence="1">Multi-pass membrane protein</topology>
    </subcellularLocation>
</comment>
<evidence type="ECO:0000256" key="5">
    <source>
        <dbReference type="ARBA" id="ARBA00022692"/>
    </source>
</evidence>
<evidence type="ECO:0000256" key="6">
    <source>
        <dbReference type="ARBA" id="ARBA00022989"/>
    </source>
</evidence>
<protein>
    <submittedName>
        <fullName evidence="9">Unannotated protein</fullName>
    </submittedName>
</protein>
<name>A0A6J5ZG12_9ZZZZ</name>
<feature type="transmembrane region" description="Helical" evidence="8">
    <location>
        <begin position="75"/>
        <end position="98"/>
    </location>
</feature>
<gene>
    <name evidence="9" type="ORF">UFOPK3820_00902</name>
</gene>
<feature type="transmembrane region" description="Helical" evidence="8">
    <location>
        <begin position="176"/>
        <end position="193"/>
    </location>
</feature>
<comment type="similarity">
    <text evidence="2">Belongs to the AzlC family.</text>
</comment>
<dbReference type="Pfam" id="PF03591">
    <property type="entry name" value="AzlC"/>
    <property type="match status" value="1"/>
</dbReference>
<dbReference type="GO" id="GO:0005886">
    <property type="term" value="C:plasma membrane"/>
    <property type="evidence" value="ECO:0007669"/>
    <property type="project" value="UniProtKB-SubCell"/>
</dbReference>
<feature type="transmembrane region" description="Helical" evidence="8">
    <location>
        <begin position="148"/>
        <end position="170"/>
    </location>
</feature>
<dbReference type="GO" id="GO:1903785">
    <property type="term" value="P:L-valine transmembrane transport"/>
    <property type="evidence" value="ECO:0007669"/>
    <property type="project" value="TreeGrafter"/>
</dbReference>
<sequence length="242" mass="24897">MRTLSINPPAPYGYIGQNVRVSKVNRATVTQSLSVSFTVGLYGTAFGAASIAAGFSLLQTSLLSLLTFSGASQFAIVGVMGAGGSAISGIATASLLGIRNGLYGLRMAPILKVRGVKRVIAAQVTIDESTGVAIGQEDLGTDAMKAGFWLTGFGVYIFWNFFTILGALGAQAMGNPSAWGLDAAVPAAFLGLVWPRLHGRFEKGLAALSLLVAVALSPFISAGLPIIATALLAVAFGWKARS</sequence>
<evidence type="ECO:0000256" key="4">
    <source>
        <dbReference type="ARBA" id="ARBA00022475"/>
    </source>
</evidence>
<reference evidence="9" key="1">
    <citation type="submission" date="2020-05" db="EMBL/GenBank/DDBJ databases">
        <authorList>
            <person name="Chiriac C."/>
            <person name="Salcher M."/>
            <person name="Ghai R."/>
            <person name="Kavagutti S V."/>
        </authorList>
    </citation>
    <scope>NUCLEOTIDE SEQUENCE</scope>
</reference>
<proteinExistence type="inferred from homology"/>
<keyword evidence="5 8" id="KW-0812">Transmembrane</keyword>
<dbReference type="InterPro" id="IPR011606">
    <property type="entry name" value="Brnchd-chn_aa_trnsp_permease"/>
</dbReference>
<keyword evidence="7 8" id="KW-0472">Membrane</keyword>
<accession>A0A6J5ZG12</accession>
<dbReference type="AlphaFoldDB" id="A0A6J5ZG12"/>
<organism evidence="9">
    <name type="scientific">freshwater metagenome</name>
    <dbReference type="NCBI Taxonomy" id="449393"/>
    <lineage>
        <taxon>unclassified sequences</taxon>
        <taxon>metagenomes</taxon>
        <taxon>ecological metagenomes</taxon>
    </lineage>
</organism>
<evidence type="ECO:0000256" key="3">
    <source>
        <dbReference type="ARBA" id="ARBA00022448"/>
    </source>
</evidence>
<feature type="transmembrane region" description="Helical" evidence="8">
    <location>
        <begin position="205"/>
        <end position="238"/>
    </location>
</feature>
<dbReference type="EMBL" id="CAESAB010000035">
    <property type="protein sequence ID" value="CAB4340278.1"/>
    <property type="molecule type" value="Genomic_DNA"/>
</dbReference>
<evidence type="ECO:0000256" key="2">
    <source>
        <dbReference type="ARBA" id="ARBA00010735"/>
    </source>
</evidence>
<evidence type="ECO:0000313" key="9">
    <source>
        <dbReference type="EMBL" id="CAB4340278.1"/>
    </source>
</evidence>